<keyword evidence="3" id="KW-1185">Reference proteome</keyword>
<protein>
    <submittedName>
        <fullName evidence="2">Transcriptional regulator with XRE-family HTH domain</fullName>
    </submittedName>
</protein>
<dbReference type="Proteomes" id="UP001565471">
    <property type="component" value="Unassembled WGS sequence"/>
</dbReference>
<proteinExistence type="predicted"/>
<dbReference type="SUPFAM" id="SSF47413">
    <property type="entry name" value="lambda repressor-like DNA-binding domains"/>
    <property type="match status" value="1"/>
</dbReference>
<evidence type="ECO:0000313" key="3">
    <source>
        <dbReference type="Proteomes" id="UP001565471"/>
    </source>
</evidence>
<dbReference type="InterPro" id="IPR001387">
    <property type="entry name" value="Cro/C1-type_HTH"/>
</dbReference>
<evidence type="ECO:0000313" key="2">
    <source>
        <dbReference type="EMBL" id="MEY9316728.1"/>
    </source>
</evidence>
<comment type="caution">
    <text evidence="2">The sequence shown here is derived from an EMBL/GenBank/DDBJ whole genome shotgun (WGS) entry which is preliminary data.</text>
</comment>
<evidence type="ECO:0000259" key="1">
    <source>
        <dbReference type="PROSITE" id="PS50943"/>
    </source>
</evidence>
<sequence>MSLRSRKASDKFLTGREVRVWRLSRNLTQPELGKWLGLTPQAVARYEIVGVTKATALAFSAIDRGLKPVKLSKSDYKLAEDRANGKPKEEELNE</sequence>
<dbReference type="CDD" id="cd00093">
    <property type="entry name" value="HTH_XRE"/>
    <property type="match status" value="1"/>
</dbReference>
<feature type="domain" description="HTH cro/C1-type" evidence="1">
    <location>
        <begin position="18"/>
        <end position="47"/>
    </location>
</feature>
<reference evidence="2 3" key="1">
    <citation type="submission" date="2024-07" db="EMBL/GenBank/DDBJ databases">
        <title>Genomic Encyclopedia of Type Strains, Phase V (KMG-V): Genome sequencing to study the core and pangenomes of soil and plant-associated prokaryotes.</title>
        <authorList>
            <person name="Whitman W."/>
        </authorList>
    </citation>
    <scope>NUCLEOTIDE SEQUENCE [LARGE SCALE GENOMIC DNA]</scope>
    <source>
        <strain evidence="2 3">USDA 415</strain>
    </source>
</reference>
<dbReference type="InterPro" id="IPR010982">
    <property type="entry name" value="Lambda_DNA-bd_dom_sf"/>
</dbReference>
<gene>
    <name evidence="2" type="ORF">ABIF29_003527</name>
</gene>
<organism evidence="2 3">
    <name type="scientific">Bradyrhizobium elkanii</name>
    <dbReference type="NCBI Taxonomy" id="29448"/>
    <lineage>
        <taxon>Bacteria</taxon>
        <taxon>Pseudomonadati</taxon>
        <taxon>Pseudomonadota</taxon>
        <taxon>Alphaproteobacteria</taxon>
        <taxon>Hyphomicrobiales</taxon>
        <taxon>Nitrobacteraceae</taxon>
        <taxon>Bradyrhizobium</taxon>
    </lineage>
</organism>
<accession>A0ABV4F165</accession>
<dbReference type="PROSITE" id="PS50943">
    <property type="entry name" value="HTH_CROC1"/>
    <property type="match status" value="1"/>
</dbReference>
<dbReference type="EMBL" id="JBGBZA010000002">
    <property type="protein sequence ID" value="MEY9316728.1"/>
    <property type="molecule type" value="Genomic_DNA"/>
</dbReference>
<dbReference type="Gene3D" id="1.10.260.40">
    <property type="entry name" value="lambda repressor-like DNA-binding domains"/>
    <property type="match status" value="1"/>
</dbReference>
<name>A0ABV4F165_BRAEL</name>